<evidence type="ECO:0000256" key="4">
    <source>
        <dbReference type="ARBA" id="ARBA00022490"/>
    </source>
</evidence>
<evidence type="ECO:0000256" key="8">
    <source>
        <dbReference type="ARBA" id="ARBA00022917"/>
    </source>
</evidence>
<name>A0A0G0XQA9_9BACT</name>
<dbReference type="InterPro" id="IPR001278">
    <property type="entry name" value="Arg-tRNA-ligase"/>
</dbReference>
<feature type="non-terminal residue" evidence="14">
    <location>
        <position position="1"/>
    </location>
</feature>
<reference evidence="14 15" key="1">
    <citation type="journal article" date="2015" name="Nature">
        <title>rRNA introns, odd ribosomes, and small enigmatic genomes across a large radiation of phyla.</title>
        <authorList>
            <person name="Brown C.T."/>
            <person name="Hug L.A."/>
            <person name="Thomas B.C."/>
            <person name="Sharon I."/>
            <person name="Castelle C.J."/>
            <person name="Singh A."/>
            <person name="Wilkins M.J."/>
            <person name="Williams K.H."/>
            <person name="Banfield J.F."/>
        </authorList>
    </citation>
    <scope>NUCLEOTIDE SEQUENCE [LARGE SCALE GENOMIC DNA]</scope>
</reference>
<dbReference type="GO" id="GO:0005524">
    <property type="term" value="F:ATP binding"/>
    <property type="evidence" value="ECO:0007669"/>
    <property type="project" value="UniProtKB-KW"/>
</dbReference>
<dbReference type="Pfam" id="PF05746">
    <property type="entry name" value="DALR_1"/>
    <property type="match status" value="1"/>
</dbReference>
<organism evidence="14 15">
    <name type="scientific">Candidatus Yanofskybacteria bacterium GW2011_GWC2_41_9</name>
    <dbReference type="NCBI Taxonomy" id="1619029"/>
    <lineage>
        <taxon>Bacteria</taxon>
        <taxon>Candidatus Yanofskyibacteriota</taxon>
    </lineage>
</organism>
<dbReference type="EC" id="6.1.1.19" evidence="3 11"/>
<sequence>QVRILGESVAKRFLELKGEKVIFGENLYQGDYVADIAREIQEQKLASAIENDFEALVDFCRDYAVAGLIKSAKESAEKLGVKFDNWFSEKQLHDSGEVKNILSVLEKAGYVYEKDGAKWLKVSEFEKTDDAVLVKSDGSASYLMNDIAYTNNKFKRGFDKIINIWGADHHGDVARLKAGARALGFEKDKVEILLHQLVLIKKNDELQRMSKRKGDFMLLDDLLAEVGKDAVRFFFLLKDLNTHMEFDIDLAKEQSRKNPVFYIQYATARLNGVFQKYGGEFEPENFCQHSDLLTSPDELRLLSRLVRLPEIIGEVSKNYQVHSLAQYATDLAHAFHRFYESSHIIQEDKKLENARLCLARGAQITLKNTLALMGIAAPEKM</sequence>
<dbReference type="Gene3D" id="3.40.50.620">
    <property type="entry name" value="HUPs"/>
    <property type="match status" value="1"/>
</dbReference>
<dbReference type="Proteomes" id="UP000033859">
    <property type="component" value="Unassembled WGS sequence"/>
</dbReference>
<evidence type="ECO:0000256" key="2">
    <source>
        <dbReference type="ARBA" id="ARBA00005594"/>
    </source>
</evidence>
<dbReference type="NCBIfam" id="TIGR00456">
    <property type="entry name" value="argS"/>
    <property type="match status" value="1"/>
</dbReference>
<dbReference type="GO" id="GO:0006420">
    <property type="term" value="P:arginyl-tRNA aminoacylation"/>
    <property type="evidence" value="ECO:0007669"/>
    <property type="project" value="UniProtKB-UniRule"/>
</dbReference>
<dbReference type="InterPro" id="IPR014729">
    <property type="entry name" value="Rossmann-like_a/b/a_fold"/>
</dbReference>
<gene>
    <name evidence="14" type="ORF">UU84_C0024G0001</name>
</gene>
<keyword evidence="6 12" id="KW-0547">Nucleotide-binding</keyword>
<dbReference type="InterPro" id="IPR009080">
    <property type="entry name" value="tRNAsynth_Ia_anticodon-bd"/>
</dbReference>
<dbReference type="GO" id="GO:0005737">
    <property type="term" value="C:cytoplasm"/>
    <property type="evidence" value="ECO:0007669"/>
    <property type="project" value="UniProtKB-SubCell"/>
</dbReference>
<feature type="domain" description="DALR anticodon binding" evidence="13">
    <location>
        <begin position="263"/>
        <end position="381"/>
    </location>
</feature>
<dbReference type="Gene3D" id="1.10.730.10">
    <property type="entry name" value="Isoleucyl-tRNA Synthetase, Domain 1"/>
    <property type="match status" value="1"/>
</dbReference>
<dbReference type="PANTHER" id="PTHR11956:SF5">
    <property type="entry name" value="ARGININE--TRNA LIGASE, CYTOPLASMIC"/>
    <property type="match status" value="1"/>
</dbReference>
<evidence type="ECO:0000256" key="3">
    <source>
        <dbReference type="ARBA" id="ARBA00012837"/>
    </source>
</evidence>
<evidence type="ECO:0000313" key="15">
    <source>
        <dbReference type="Proteomes" id="UP000033859"/>
    </source>
</evidence>
<keyword evidence="7 12" id="KW-0067">ATP-binding</keyword>
<dbReference type="EMBL" id="LCCE01000024">
    <property type="protein sequence ID" value="KKS26587.1"/>
    <property type="molecule type" value="Genomic_DNA"/>
</dbReference>
<evidence type="ECO:0000256" key="10">
    <source>
        <dbReference type="ARBA" id="ARBA00049339"/>
    </source>
</evidence>
<evidence type="ECO:0000256" key="7">
    <source>
        <dbReference type="ARBA" id="ARBA00022840"/>
    </source>
</evidence>
<evidence type="ECO:0000256" key="9">
    <source>
        <dbReference type="ARBA" id="ARBA00023146"/>
    </source>
</evidence>
<dbReference type="AlphaFoldDB" id="A0A0G0XQA9"/>
<evidence type="ECO:0000313" key="14">
    <source>
        <dbReference type="EMBL" id="KKS26587.1"/>
    </source>
</evidence>
<comment type="catalytic activity">
    <reaction evidence="10">
        <text>tRNA(Arg) + L-arginine + ATP = L-arginyl-tRNA(Arg) + AMP + diphosphate</text>
        <dbReference type="Rhea" id="RHEA:20301"/>
        <dbReference type="Rhea" id="RHEA-COMP:9658"/>
        <dbReference type="Rhea" id="RHEA-COMP:9673"/>
        <dbReference type="ChEBI" id="CHEBI:30616"/>
        <dbReference type="ChEBI" id="CHEBI:32682"/>
        <dbReference type="ChEBI" id="CHEBI:33019"/>
        <dbReference type="ChEBI" id="CHEBI:78442"/>
        <dbReference type="ChEBI" id="CHEBI:78513"/>
        <dbReference type="ChEBI" id="CHEBI:456215"/>
        <dbReference type="EC" id="6.1.1.19"/>
    </reaction>
</comment>
<keyword evidence="9 12" id="KW-0030">Aminoacyl-tRNA synthetase</keyword>
<keyword evidence="4" id="KW-0963">Cytoplasm</keyword>
<dbReference type="SUPFAM" id="SSF52374">
    <property type="entry name" value="Nucleotidylyl transferase"/>
    <property type="match status" value="1"/>
</dbReference>
<dbReference type="GO" id="GO:0004814">
    <property type="term" value="F:arginine-tRNA ligase activity"/>
    <property type="evidence" value="ECO:0007669"/>
    <property type="project" value="UniProtKB-UniRule"/>
</dbReference>
<dbReference type="InterPro" id="IPR008909">
    <property type="entry name" value="DALR_anticod-bd"/>
</dbReference>
<dbReference type="SUPFAM" id="SSF47323">
    <property type="entry name" value="Anticodon-binding domain of a subclass of class I aminoacyl-tRNA synthetases"/>
    <property type="match status" value="1"/>
</dbReference>
<keyword evidence="8 12" id="KW-0648">Protein biosynthesis</keyword>
<evidence type="ECO:0000256" key="5">
    <source>
        <dbReference type="ARBA" id="ARBA00022598"/>
    </source>
</evidence>
<comment type="similarity">
    <text evidence="2 12">Belongs to the class-I aminoacyl-tRNA synthetase family.</text>
</comment>
<keyword evidence="5 12" id="KW-0436">Ligase</keyword>
<proteinExistence type="inferred from homology"/>
<evidence type="ECO:0000256" key="11">
    <source>
        <dbReference type="NCBIfam" id="TIGR00456"/>
    </source>
</evidence>
<dbReference type="Pfam" id="PF00750">
    <property type="entry name" value="tRNA-synt_1d"/>
    <property type="match status" value="1"/>
</dbReference>
<evidence type="ECO:0000256" key="6">
    <source>
        <dbReference type="ARBA" id="ARBA00022741"/>
    </source>
</evidence>
<dbReference type="FunFam" id="1.10.730.10:FF:000008">
    <property type="entry name" value="Arginine--tRNA ligase"/>
    <property type="match status" value="1"/>
</dbReference>
<dbReference type="InterPro" id="IPR035684">
    <property type="entry name" value="ArgRS_core"/>
</dbReference>
<protein>
    <recommendedName>
        <fullName evidence="3 11">Arginine--tRNA ligase</fullName>
        <ecNumber evidence="3 11">6.1.1.19</ecNumber>
    </recommendedName>
</protein>
<dbReference type="SMART" id="SM00836">
    <property type="entry name" value="DALR_1"/>
    <property type="match status" value="1"/>
</dbReference>
<comment type="caution">
    <text evidence="14">The sequence shown here is derived from an EMBL/GenBank/DDBJ whole genome shotgun (WGS) entry which is preliminary data.</text>
</comment>
<dbReference type="PANTHER" id="PTHR11956">
    <property type="entry name" value="ARGINYL-TRNA SYNTHETASE"/>
    <property type="match status" value="1"/>
</dbReference>
<comment type="subcellular location">
    <subcellularLocation>
        <location evidence="1">Cytoplasm</location>
    </subcellularLocation>
</comment>
<dbReference type="PATRIC" id="fig|1619029.3.peg.451"/>
<evidence type="ECO:0000256" key="12">
    <source>
        <dbReference type="RuleBase" id="RU363038"/>
    </source>
</evidence>
<evidence type="ECO:0000256" key="1">
    <source>
        <dbReference type="ARBA" id="ARBA00004496"/>
    </source>
</evidence>
<accession>A0A0G0XQA9</accession>
<evidence type="ECO:0000259" key="13">
    <source>
        <dbReference type="SMART" id="SM00836"/>
    </source>
</evidence>